<gene>
    <name evidence="4" type="ORF">TRAPUB_11234</name>
</gene>
<accession>A0A1M2VX76</accession>
<dbReference type="PANTHER" id="PTHR10622">
    <property type="entry name" value="HET DOMAIN-CONTAINING PROTEIN"/>
    <property type="match status" value="1"/>
</dbReference>
<feature type="compositionally biased region" description="Polar residues" evidence="1">
    <location>
        <begin position="590"/>
        <end position="600"/>
    </location>
</feature>
<proteinExistence type="predicted"/>
<feature type="region of interest" description="Disordered" evidence="1">
    <location>
        <begin position="542"/>
        <end position="600"/>
    </location>
</feature>
<evidence type="ECO:0000313" key="4">
    <source>
        <dbReference type="EMBL" id="OJT12211.1"/>
    </source>
</evidence>
<keyword evidence="5" id="KW-1185">Reference proteome</keyword>
<organism evidence="4 5">
    <name type="scientific">Trametes pubescens</name>
    <name type="common">White-rot fungus</name>
    <dbReference type="NCBI Taxonomy" id="154538"/>
    <lineage>
        <taxon>Eukaryota</taxon>
        <taxon>Fungi</taxon>
        <taxon>Dikarya</taxon>
        <taxon>Basidiomycota</taxon>
        <taxon>Agaricomycotina</taxon>
        <taxon>Agaricomycetes</taxon>
        <taxon>Polyporales</taxon>
        <taxon>Polyporaceae</taxon>
        <taxon>Trametes</taxon>
    </lineage>
</organism>
<dbReference type="InterPro" id="IPR058525">
    <property type="entry name" value="DUF8212"/>
</dbReference>
<dbReference type="Pfam" id="PF26640">
    <property type="entry name" value="DUF8212"/>
    <property type="match status" value="1"/>
</dbReference>
<dbReference type="AlphaFoldDB" id="A0A1M2VX76"/>
<protein>
    <submittedName>
        <fullName evidence="4">Vegetative incompatibility protein HET-E-1</fullName>
    </submittedName>
</protein>
<feature type="domain" description="Heterokaryon incompatibility" evidence="2">
    <location>
        <begin position="23"/>
        <end position="136"/>
    </location>
</feature>
<evidence type="ECO:0000256" key="1">
    <source>
        <dbReference type="SAM" id="MobiDB-lite"/>
    </source>
</evidence>
<dbReference type="OrthoDB" id="2749026at2759"/>
<feature type="compositionally biased region" description="Basic and acidic residues" evidence="1">
    <location>
        <begin position="542"/>
        <end position="558"/>
    </location>
</feature>
<evidence type="ECO:0000259" key="2">
    <source>
        <dbReference type="Pfam" id="PF06985"/>
    </source>
</evidence>
<name>A0A1M2VX76_TRAPU</name>
<reference evidence="4 5" key="1">
    <citation type="submission" date="2016-10" db="EMBL/GenBank/DDBJ databases">
        <title>Genome sequence of the basidiomycete white-rot fungus Trametes pubescens.</title>
        <authorList>
            <person name="Makela M.R."/>
            <person name="Granchi Z."/>
            <person name="Peng M."/>
            <person name="De Vries R.P."/>
            <person name="Grigoriev I."/>
            <person name="Riley R."/>
            <person name="Hilden K."/>
        </authorList>
    </citation>
    <scope>NUCLEOTIDE SEQUENCE [LARGE SCALE GENOMIC DNA]</scope>
    <source>
        <strain evidence="4 5">FBCC735</strain>
    </source>
</reference>
<feature type="domain" description="DUF8212" evidence="3">
    <location>
        <begin position="253"/>
        <end position="278"/>
    </location>
</feature>
<dbReference type="Proteomes" id="UP000184267">
    <property type="component" value="Unassembled WGS sequence"/>
</dbReference>
<dbReference type="PANTHER" id="PTHR10622:SF10">
    <property type="entry name" value="HET DOMAIN-CONTAINING PROTEIN"/>
    <property type="match status" value="1"/>
</dbReference>
<evidence type="ECO:0000259" key="3">
    <source>
        <dbReference type="Pfam" id="PF26640"/>
    </source>
</evidence>
<dbReference type="EMBL" id="MNAD01000507">
    <property type="protein sequence ID" value="OJT12211.1"/>
    <property type="molecule type" value="Genomic_DNA"/>
</dbReference>
<evidence type="ECO:0000313" key="5">
    <source>
        <dbReference type="Proteomes" id="UP000184267"/>
    </source>
</evidence>
<comment type="caution">
    <text evidence="4">The sequence shown here is derived from an EMBL/GenBank/DDBJ whole genome shotgun (WGS) entry which is preliminary data.</text>
</comment>
<dbReference type="InterPro" id="IPR010730">
    <property type="entry name" value="HET"/>
</dbReference>
<dbReference type="STRING" id="154538.A0A1M2VX76"/>
<sequence>MPRFLNTWTGEFEWHPDPKEVTYAILSHVWRDAKHGGEQSYDDVRKIQMAAAEGGGPVATDTSSTGFQEESTIFAHPALSDKIKSFCKVARKAGFRLVWSDACCIDKTSSTELSEAIDSMYEWYRLSDMCYVYLADVPDGDRPLDHFSKFQESRWHERGWTLQELIAPERVVFLTQTWEFLGTKMGLARSLQRRTGVDFHILVGRDAVDSASVARRMSWAATRQTTRIEDQAYCLLGIFGVHMPPIYGEGENALLRLQEEIIRTVPDPSIFAWGTICPLRILDHGAYRLVSLAKDELETILEYVSPKIAEVSLLHHAVSHPPIPKSLQLEHFTLFLALPAWPLSGTDLVVFDIAPHSVKALSALGFVVSPLQVTRSELDIILETTLSHSNGDSSPAPYVIELALILTELESLDTEVCCFVNCQGAKVIQSRSFVSSSDTSNPTPYEFPVITPQILERTSNLKDDVGRSTSVLGVYSGVRRTLVRTEYTLRSDGDLEDDTRTCMVRLLHVALEFPFASHEVPYDCPNGTNLWLALDVSEEYEYTRPTESDSDTSERADQVCEESLSSGPVTEYDSPPSSSTRLRDPAEYSSPETRATVSIY</sequence>
<dbReference type="Pfam" id="PF06985">
    <property type="entry name" value="HET"/>
    <property type="match status" value="1"/>
</dbReference>